<name>A0A9W7SSA3_9PEZI</name>
<dbReference type="Proteomes" id="UP001138500">
    <property type="component" value="Unassembled WGS sequence"/>
</dbReference>
<dbReference type="PANTHER" id="PTHR24148">
    <property type="entry name" value="ANKYRIN REPEAT DOMAIN-CONTAINING PROTEIN 39 HOMOLOG-RELATED"/>
    <property type="match status" value="1"/>
</dbReference>
<feature type="domain" description="Heterokaryon incompatibility" evidence="1">
    <location>
        <begin position="58"/>
        <end position="202"/>
    </location>
</feature>
<organism evidence="2 3">
    <name type="scientific">Teratosphaeria destructans</name>
    <dbReference type="NCBI Taxonomy" id="418781"/>
    <lineage>
        <taxon>Eukaryota</taxon>
        <taxon>Fungi</taxon>
        <taxon>Dikarya</taxon>
        <taxon>Ascomycota</taxon>
        <taxon>Pezizomycotina</taxon>
        <taxon>Dothideomycetes</taxon>
        <taxon>Dothideomycetidae</taxon>
        <taxon>Mycosphaerellales</taxon>
        <taxon>Teratosphaeriaceae</taxon>
        <taxon>Teratosphaeria</taxon>
    </lineage>
</organism>
<evidence type="ECO:0000259" key="1">
    <source>
        <dbReference type="Pfam" id="PF06985"/>
    </source>
</evidence>
<dbReference type="PANTHER" id="PTHR24148:SF73">
    <property type="entry name" value="HET DOMAIN PROTEIN (AFU_ORTHOLOGUE AFUA_8G01020)"/>
    <property type="match status" value="1"/>
</dbReference>
<dbReference type="InterPro" id="IPR010730">
    <property type="entry name" value="HET"/>
</dbReference>
<dbReference type="EMBL" id="RIBY02001867">
    <property type="protein sequence ID" value="KAH9827688.1"/>
    <property type="molecule type" value="Genomic_DNA"/>
</dbReference>
<dbReference type="InterPro" id="IPR052895">
    <property type="entry name" value="HetReg/Transcr_Mod"/>
</dbReference>
<dbReference type="OrthoDB" id="3946350at2759"/>
<gene>
    <name evidence="2" type="ORF">Tdes44962_MAKER00414</name>
</gene>
<reference evidence="2 3" key="1">
    <citation type="journal article" date="2018" name="IMA Fungus">
        <title>IMA Genome-F 10: Nine draft genome sequences of Claviceps purpurea s.lat., including C. arundinis, C. humidiphila, and C. cf. spartinae, pseudomolecules for the pitch canker pathogen Fusarium circinatum, draft genome of Davidsoniella eucalypti, Grosmannia galeiformis, Quambalaria eucalypti, and Teratosphaeria destructans.</title>
        <authorList>
            <person name="Wingfield B.D."/>
            <person name="Liu M."/>
            <person name="Nguyen H.D."/>
            <person name="Lane F.A."/>
            <person name="Morgan S.W."/>
            <person name="De Vos L."/>
            <person name="Wilken P.M."/>
            <person name="Duong T.A."/>
            <person name="Aylward J."/>
            <person name="Coetzee M.P."/>
            <person name="Dadej K."/>
            <person name="De Beer Z.W."/>
            <person name="Findlay W."/>
            <person name="Havenga M."/>
            <person name="Kolarik M."/>
            <person name="Menzies J.G."/>
            <person name="Naidoo K."/>
            <person name="Pochopski O."/>
            <person name="Shoukouhi P."/>
            <person name="Santana Q.C."/>
            <person name="Seifert K.A."/>
            <person name="Soal N."/>
            <person name="Steenkamp E.T."/>
            <person name="Tatham C.T."/>
            <person name="van der Nest M.A."/>
            <person name="Wingfield M.J."/>
        </authorList>
    </citation>
    <scope>NUCLEOTIDE SEQUENCE [LARGE SCALE GENOMIC DNA]</scope>
    <source>
        <strain evidence="2">CMW44962</strain>
    </source>
</reference>
<protein>
    <submittedName>
        <fullName evidence="2">HET-domain-containing protein</fullName>
    </submittedName>
</protein>
<evidence type="ECO:0000313" key="3">
    <source>
        <dbReference type="Proteomes" id="UP001138500"/>
    </source>
</evidence>
<reference evidence="2 3" key="2">
    <citation type="journal article" date="2021" name="Curr. Genet.">
        <title>Genetic response to nitrogen starvation in the aggressive Eucalyptus foliar pathogen Teratosphaeria destructans.</title>
        <authorList>
            <person name="Havenga M."/>
            <person name="Wingfield B.D."/>
            <person name="Wingfield M.J."/>
            <person name="Dreyer L.L."/>
            <person name="Roets F."/>
            <person name="Aylward J."/>
        </authorList>
    </citation>
    <scope>NUCLEOTIDE SEQUENCE [LARGE SCALE GENOMIC DNA]</scope>
    <source>
        <strain evidence="2">CMW44962</strain>
    </source>
</reference>
<dbReference type="AlphaFoldDB" id="A0A9W7SSA3"/>
<comment type="caution">
    <text evidence="2">The sequence shown here is derived from an EMBL/GenBank/DDBJ whole genome shotgun (WGS) entry which is preliminary data.</text>
</comment>
<evidence type="ECO:0000313" key="2">
    <source>
        <dbReference type="EMBL" id="KAH9827688.1"/>
    </source>
</evidence>
<dbReference type="Pfam" id="PF06985">
    <property type="entry name" value="HET"/>
    <property type="match status" value="1"/>
</dbReference>
<keyword evidence="3" id="KW-1185">Reference proteome</keyword>
<sequence>MDICRPMAREHAELYKGLLLDPSQQHIRILRLAPGSHADPLRCTLQVVSLASPSPAAYQATSYTWGTDAPAHDIEIGSGKMFKIRKNLDAVLRGLRSRRVSMDLWTDALCINQEDLAERSSQVAMMGTIYAKATRVLIWLGAPTQKITLRRHLFRTINNSLFSGVDARVKAKREYKHYAPLIESAIDSTQPRWSERQWVIQEMVLAQEAFICFGHIWLRFDRRALVDMLLAPGMPHMPNLLALNAATSDMASLKAMTALGEQDIAEAALWGAQATCTDPRDKVYSLVSMIYPEEAEIIGSDYTRSVGQVFARATFASMTVLGNLDILRLVDFVATRDPKIPTWAVDFTTNRLPASRVDIHGTAVHRGRKPDHSLTKSRQTFKLKSTCGFCLLQLCGTRVDEIVDTLCLPLDSSEVVGTPLADALVRFVQNAFARGLIDPSLWNQRDLNLDKRALSSAAGSDLLETYPHQGHVRARPLFEHFQSWWRTQLRFLDQQTQRHEPSDVDWDTVADWQYCNRVANGVRALITRSGLLGFGPETVDAGDIIILGRGSRLPLALRRHQKHNNDVDLWMFRGLCSLPPAVNNDYAAHLAVDSTEEVFVLR</sequence>
<proteinExistence type="predicted"/>
<accession>A0A9W7SSA3</accession>